<organism evidence="2">
    <name type="scientific">Cladocopium goreaui</name>
    <dbReference type="NCBI Taxonomy" id="2562237"/>
    <lineage>
        <taxon>Eukaryota</taxon>
        <taxon>Sar</taxon>
        <taxon>Alveolata</taxon>
        <taxon>Dinophyceae</taxon>
        <taxon>Suessiales</taxon>
        <taxon>Symbiodiniaceae</taxon>
        <taxon>Cladocopium</taxon>
    </lineage>
</organism>
<dbReference type="Pfam" id="PF13360">
    <property type="entry name" value="PQQ_2"/>
    <property type="match status" value="1"/>
</dbReference>
<keyword evidence="4" id="KW-1185">Reference proteome</keyword>
<reference evidence="2" key="1">
    <citation type="submission" date="2022-10" db="EMBL/GenBank/DDBJ databases">
        <authorList>
            <person name="Chen Y."/>
            <person name="Dougan E. K."/>
            <person name="Chan C."/>
            <person name="Rhodes N."/>
            <person name="Thang M."/>
        </authorList>
    </citation>
    <scope>NUCLEOTIDE SEQUENCE</scope>
</reference>
<evidence type="ECO:0000313" key="2">
    <source>
        <dbReference type="EMBL" id="CAI4009355.1"/>
    </source>
</evidence>
<evidence type="ECO:0000313" key="4">
    <source>
        <dbReference type="Proteomes" id="UP001152797"/>
    </source>
</evidence>
<evidence type="ECO:0000313" key="3">
    <source>
        <dbReference type="EMBL" id="CAL1162730.1"/>
    </source>
</evidence>
<dbReference type="EMBL" id="CAMXCT030004502">
    <property type="protein sequence ID" value="CAL4796667.1"/>
    <property type="molecule type" value="Genomic_DNA"/>
</dbReference>
<dbReference type="InterPro" id="IPR011047">
    <property type="entry name" value="Quinoprotein_ADH-like_sf"/>
</dbReference>
<dbReference type="Gene3D" id="2.130.10.10">
    <property type="entry name" value="YVTN repeat-like/Quinoprotein amine dehydrogenase"/>
    <property type="match status" value="1"/>
</dbReference>
<comment type="caution">
    <text evidence="2">The sequence shown here is derived from an EMBL/GenBank/DDBJ whole genome shotgun (WGS) entry which is preliminary data.</text>
</comment>
<dbReference type="OrthoDB" id="432831at2759"/>
<accession>A0A9P1GDG9</accession>
<protein>
    <recommendedName>
        <fullName evidence="1">Pyrrolo-quinoline quinone repeat domain-containing protein</fullName>
    </recommendedName>
</protein>
<name>A0A9P1GDG9_9DINO</name>
<dbReference type="Proteomes" id="UP001152797">
    <property type="component" value="Unassembled WGS sequence"/>
</dbReference>
<sequence>MLWRMRYRLFLDQRPYDLWHWREEGRMFSSSVGPSLWNVRHALLAHEAWLFVATEELSLAVRAGDGLAIPWPSDVQTDMVLHVAKLCCVFAMSSETHDSVLCAWHCDGREIWKEQTGLKLLQPLYFIDRVNALCAGCFEGIFLWDATNGSLLRRMNTELPVDRIWHFELPTCDGHRDLLCARSSEVLGLTSQLLVWSSLEDDTVQPWQKTTNEMIMAVASDDSRLFARVGQAICAWDRAGKESWQRQEPMLPRLPTLPTRLQLSMGNVYVAAGHLILALTAETGELHFKVTTTGSVVKVYPISTSYMVSLIRSSNYSLGFLNLSQGELKVTSLRGEIPKASIAWNAFVIVAVVDANCDSDQSSLVTYDFTSGRLLWQRCFDQTLQSLCKDQHRIFAGGVGFISALDPREGSILWHTQLDGMVKALTLIAEKNGVHEFCVSEIGDLHGLTWIYMDFKELPTLQPCK</sequence>
<dbReference type="InterPro" id="IPR015943">
    <property type="entry name" value="WD40/YVTN_repeat-like_dom_sf"/>
</dbReference>
<gene>
    <name evidence="2" type="ORF">C1SCF055_LOCUS34722</name>
</gene>
<dbReference type="SUPFAM" id="SSF50998">
    <property type="entry name" value="Quinoprotein alcohol dehydrogenase-like"/>
    <property type="match status" value="1"/>
</dbReference>
<dbReference type="InterPro" id="IPR002372">
    <property type="entry name" value="PQQ_rpt_dom"/>
</dbReference>
<feature type="domain" description="Pyrrolo-quinoline quinone repeat" evidence="1">
    <location>
        <begin position="265"/>
        <end position="378"/>
    </location>
</feature>
<proteinExistence type="predicted"/>
<dbReference type="EMBL" id="CAMXCT010004502">
    <property type="protein sequence ID" value="CAI4009355.1"/>
    <property type="molecule type" value="Genomic_DNA"/>
</dbReference>
<dbReference type="EMBL" id="CAMXCT020004502">
    <property type="protein sequence ID" value="CAL1162730.1"/>
    <property type="molecule type" value="Genomic_DNA"/>
</dbReference>
<evidence type="ECO:0000259" key="1">
    <source>
        <dbReference type="Pfam" id="PF13360"/>
    </source>
</evidence>
<dbReference type="AlphaFoldDB" id="A0A9P1GDG9"/>
<reference evidence="3" key="2">
    <citation type="submission" date="2024-04" db="EMBL/GenBank/DDBJ databases">
        <authorList>
            <person name="Chen Y."/>
            <person name="Shah S."/>
            <person name="Dougan E. K."/>
            <person name="Thang M."/>
            <person name="Chan C."/>
        </authorList>
    </citation>
    <scope>NUCLEOTIDE SEQUENCE [LARGE SCALE GENOMIC DNA]</scope>
</reference>